<evidence type="ECO:0000313" key="6">
    <source>
        <dbReference type="EnsemblMetazoa" id="PPA40355.1"/>
    </source>
</evidence>
<dbReference type="OrthoDB" id="996720at2759"/>
<accession>A0A2A6C282</accession>
<comment type="similarity">
    <text evidence="1 4">Belongs to the eukaryotic ribosomal protein eL29 family.</text>
</comment>
<dbReference type="Pfam" id="PF01779">
    <property type="entry name" value="Ribosomal_L29e"/>
    <property type="match status" value="1"/>
</dbReference>
<keyword evidence="7" id="KW-1185">Reference proteome</keyword>
<proteinExistence type="inferred from homology"/>
<evidence type="ECO:0000256" key="5">
    <source>
        <dbReference type="SAM" id="MobiDB-lite"/>
    </source>
</evidence>
<dbReference type="GO" id="GO:0002181">
    <property type="term" value="P:cytoplasmic translation"/>
    <property type="evidence" value="ECO:0000318"/>
    <property type="project" value="GO_Central"/>
</dbReference>
<feature type="region of interest" description="Disordered" evidence="5">
    <location>
        <begin position="1"/>
        <end position="43"/>
    </location>
</feature>
<protein>
    <recommendedName>
        <fullName evidence="4">60S ribosomal protein L29</fullName>
    </recommendedName>
</protein>
<accession>A0A8R1UU32</accession>
<keyword evidence="2 4" id="KW-0689">Ribosomal protein</keyword>
<evidence type="ECO:0000256" key="4">
    <source>
        <dbReference type="RuleBase" id="RU364026"/>
    </source>
</evidence>
<evidence type="ECO:0000256" key="2">
    <source>
        <dbReference type="ARBA" id="ARBA00022980"/>
    </source>
</evidence>
<evidence type="ECO:0000313" key="7">
    <source>
        <dbReference type="Proteomes" id="UP000005239"/>
    </source>
</evidence>
<reference evidence="6" key="2">
    <citation type="submission" date="2022-06" db="UniProtKB">
        <authorList>
            <consortium name="EnsemblMetazoa"/>
        </authorList>
    </citation>
    <scope>IDENTIFICATION</scope>
    <source>
        <strain evidence="6">PS312</strain>
    </source>
</reference>
<dbReference type="PANTHER" id="PTHR12884:SF0">
    <property type="entry name" value="60S RIBOSOMAL PROTEIN L29"/>
    <property type="match status" value="1"/>
</dbReference>
<dbReference type="GO" id="GO:0003735">
    <property type="term" value="F:structural constituent of ribosome"/>
    <property type="evidence" value="ECO:0000318"/>
    <property type="project" value="GO_Central"/>
</dbReference>
<dbReference type="EnsemblMetazoa" id="PPA40355.1">
    <property type="protein sequence ID" value="PPA40355.1"/>
    <property type="gene ID" value="WBGene00278724"/>
</dbReference>
<sequence>MAKSKNHTSHNQIKPIKRTLSDRKDHRNGIHKPTKQRYMSMKGVDPKFLKNLRFAKKHNKNHVKESKA</sequence>
<dbReference type="AlphaFoldDB" id="A0A2A6C282"/>
<reference evidence="7" key="1">
    <citation type="journal article" date="2008" name="Nat. Genet.">
        <title>The Pristionchus pacificus genome provides a unique perspective on nematode lifestyle and parasitism.</title>
        <authorList>
            <person name="Dieterich C."/>
            <person name="Clifton S.W."/>
            <person name="Schuster L.N."/>
            <person name="Chinwalla A."/>
            <person name="Delehaunty K."/>
            <person name="Dinkelacker I."/>
            <person name="Fulton L."/>
            <person name="Fulton R."/>
            <person name="Godfrey J."/>
            <person name="Minx P."/>
            <person name="Mitreva M."/>
            <person name="Roeseler W."/>
            <person name="Tian H."/>
            <person name="Witte H."/>
            <person name="Yang S.P."/>
            <person name="Wilson R.K."/>
            <person name="Sommer R.J."/>
        </authorList>
    </citation>
    <scope>NUCLEOTIDE SEQUENCE [LARGE SCALE GENOMIC DNA]</scope>
    <source>
        <strain evidence="7">PS312</strain>
    </source>
</reference>
<dbReference type="InterPro" id="IPR002673">
    <property type="entry name" value="Ribosomal_eL29"/>
</dbReference>
<feature type="compositionally biased region" description="Basic and acidic residues" evidence="5">
    <location>
        <begin position="19"/>
        <end position="28"/>
    </location>
</feature>
<gene>
    <name evidence="6" type="primary">WBGene00278724</name>
</gene>
<evidence type="ECO:0000256" key="1">
    <source>
        <dbReference type="ARBA" id="ARBA00010247"/>
    </source>
</evidence>
<dbReference type="GO" id="GO:0022625">
    <property type="term" value="C:cytosolic large ribosomal subunit"/>
    <property type="evidence" value="ECO:0000318"/>
    <property type="project" value="GO_Central"/>
</dbReference>
<evidence type="ECO:0000256" key="3">
    <source>
        <dbReference type="ARBA" id="ARBA00023274"/>
    </source>
</evidence>
<dbReference type="Gene3D" id="6.10.140.1730">
    <property type="match status" value="1"/>
</dbReference>
<keyword evidence="3 4" id="KW-0687">Ribonucleoprotein</keyword>
<dbReference type="Proteomes" id="UP000005239">
    <property type="component" value="Unassembled WGS sequence"/>
</dbReference>
<name>A0A2A6C282_PRIPA</name>
<dbReference type="PANTHER" id="PTHR12884">
    <property type="entry name" value="60S RIBOSOMAL PROTEIN L29"/>
    <property type="match status" value="1"/>
</dbReference>
<organism evidence="6 7">
    <name type="scientific">Pristionchus pacificus</name>
    <name type="common">Parasitic nematode worm</name>
    <dbReference type="NCBI Taxonomy" id="54126"/>
    <lineage>
        <taxon>Eukaryota</taxon>
        <taxon>Metazoa</taxon>
        <taxon>Ecdysozoa</taxon>
        <taxon>Nematoda</taxon>
        <taxon>Chromadorea</taxon>
        <taxon>Rhabditida</taxon>
        <taxon>Rhabditina</taxon>
        <taxon>Diplogasteromorpha</taxon>
        <taxon>Diplogasteroidea</taxon>
        <taxon>Neodiplogasteridae</taxon>
        <taxon>Pristionchus</taxon>
    </lineage>
</organism>